<proteinExistence type="predicted"/>
<organism evidence="1 2">
    <name type="scientific">Didymella rabiei</name>
    <name type="common">Chickpea ascochyta blight fungus</name>
    <name type="synonym">Mycosphaerella rabiei</name>
    <dbReference type="NCBI Taxonomy" id="5454"/>
    <lineage>
        <taxon>Eukaryota</taxon>
        <taxon>Fungi</taxon>
        <taxon>Dikarya</taxon>
        <taxon>Ascomycota</taxon>
        <taxon>Pezizomycotina</taxon>
        <taxon>Dothideomycetes</taxon>
        <taxon>Pleosporomycetidae</taxon>
        <taxon>Pleosporales</taxon>
        <taxon>Pleosporineae</taxon>
        <taxon>Didymellaceae</taxon>
        <taxon>Ascochyta</taxon>
    </lineage>
</organism>
<evidence type="ECO:0000313" key="1">
    <source>
        <dbReference type="EMBL" id="KZM27997.1"/>
    </source>
</evidence>
<accession>A0A163LPV1</accession>
<dbReference type="AlphaFoldDB" id="A0A163LPV1"/>
<protein>
    <recommendedName>
        <fullName evidence="3">Restriction endonuclease type IV Mrr domain-containing protein</fullName>
    </recommendedName>
</protein>
<evidence type="ECO:0008006" key="3">
    <source>
        <dbReference type="Google" id="ProtNLM"/>
    </source>
</evidence>
<sequence length="590" mass="66086">MVITFCDDDWEAIELSVDWDKIGKDDFERIVETLLTRKWQGIATVTCPDGRGGDGGIDVEVRQGDRRRIHQLKYFPDGFSGDKKTTRHKQIRNSFERATKLSPPPSEWILVIPAKLTPGERTFVERLGGSDRPPVTILDRVGLDVLIAEFPDVYRYLRRDHLRPEVELYRLETETLTGSSKPLTRRILDLGAQADSTDLFWATDFSRVGDKVTYTVRPKDTDAHKKSPITVSFDGVFGPEHDDVRKKFEQSMNFGASGAIVLPPQIVNDMVIRGPQTIAGTPGNVTVRMEPLNDNPAVGESAELRFFGTDGTRRSAHEGRITYINHGSVGYSLKVSFYEHLDVELLAPINTGESGESRLSYNFHRIRPKDALAVLDLLDSLRSPGIFKVYIKDDFLASHQTNGEPTDPALEQELAEIYGIAHDLDVAQEFCNHFFAIPEEITPWERVNLRVARIIIDGHLTASPRITNWTAPLSGLDSPKLRTRLTESGPAHFRWKDFTLKLGSKELALGDVGVIHGSAKVANSEEALAALNAGTAKGFRIRFEPKEDRYFLIYLLGQGPELKDRMIAEWTLPGLTQPGTRTGNEKTNRT</sequence>
<evidence type="ECO:0000313" key="2">
    <source>
        <dbReference type="Proteomes" id="UP000076837"/>
    </source>
</evidence>
<dbReference type="Proteomes" id="UP000076837">
    <property type="component" value="Unassembled WGS sequence"/>
</dbReference>
<gene>
    <name evidence="1" type="ORF">ST47_g855</name>
</gene>
<dbReference type="EMBL" id="JYNV01000039">
    <property type="protein sequence ID" value="KZM27997.1"/>
    <property type="molecule type" value="Genomic_DNA"/>
</dbReference>
<comment type="caution">
    <text evidence="1">The sequence shown here is derived from an EMBL/GenBank/DDBJ whole genome shotgun (WGS) entry which is preliminary data.</text>
</comment>
<name>A0A163LPV1_DIDRA</name>
<keyword evidence="2" id="KW-1185">Reference proteome</keyword>
<reference evidence="1 2" key="1">
    <citation type="journal article" date="2016" name="Sci. Rep.">
        <title>Draft genome sequencing and secretome analysis of fungal phytopathogen Ascochyta rabiei provides insight into the necrotrophic effector repertoire.</title>
        <authorList>
            <person name="Verma S."/>
            <person name="Gazara R.K."/>
            <person name="Nizam S."/>
            <person name="Parween S."/>
            <person name="Chattopadhyay D."/>
            <person name="Verma P.K."/>
        </authorList>
    </citation>
    <scope>NUCLEOTIDE SEQUENCE [LARGE SCALE GENOMIC DNA]</scope>
    <source>
        <strain evidence="1 2">ArDII</strain>
    </source>
</reference>